<dbReference type="Proteomes" id="UP000092460">
    <property type="component" value="Unassembled WGS sequence"/>
</dbReference>
<evidence type="ECO:0000313" key="2">
    <source>
        <dbReference type="Proteomes" id="UP000092460"/>
    </source>
</evidence>
<dbReference type="VEuPathDB" id="VectorBase:GPPI044081"/>
<protein>
    <submittedName>
        <fullName evidence="1">Uncharacterized protein</fullName>
    </submittedName>
</protein>
<accession>A0A1B0BY95</accession>
<organism evidence="1 2">
    <name type="scientific">Glossina palpalis gambiensis</name>
    <dbReference type="NCBI Taxonomy" id="67801"/>
    <lineage>
        <taxon>Eukaryota</taxon>
        <taxon>Metazoa</taxon>
        <taxon>Ecdysozoa</taxon>
        <taxon>Arthropoda</taxon>
        <taxon>Hexapoda</taxon>
        <taxon>Insecta</taxon>
        <taxon>Pterygota</taxon>
        <taxon>Neoptera</taxon>
        <taxon>Endopterygota</taxon>
        <taxon>Diptera</taxon>
        <taxon>Brachycera</taxon>
        <taxon>Muscomorpha</taxon>
        <taxon>Hippoboscoidea</taxon>
        <taxon>Glossinidae</taxon>
        <taxon>Glossina</taxon>
    </lineage>
</organism>
<keyword evidence="2" id="KW-1185">Reference proteome</keyword>
<reference evidence="2" key="1">
    <citation type="submission" date="2015-01" db="EMBL/GenBank/DDBJ databases">
        <authorList>
            <person name="Aksoy S."/>
            <person name="Warren W."/>
            <person name="Wilson R.K."/>
        </authorList>
    </citation>
    <scope>NUCLEOTIDE SEQUENCE [LARGE SCALE GENOMIC DNA]</scope>
    <source>
        <strain evidence="2">IAEA</strain>
    </source>
</reference>
<dbReference type="EnsemblMetazoa" id="GPPI044081-RA">
    <property type="protein sequence ID" value="GPPI044081-PA"/>
    <property type="gene ID" value="GPPI044081"/>
</dbReference>
<dbReference type="STRING" id="67801.A0A1B0BY95"/>
<evidence type="ECO:0000313" key="1">
    <source>
        <dbReference type="EnsemblMetazoa" id="GPPI044081-PA"/>
    </source>
</evidence>
<dbReference type="EMBL" id="JXJN01022551">
    <property type="status" value="NOT_ANNOTATED_CDS"/>
    <property type="molecule type" value="Genomic_DNA"/>
</dbReference>
<sequence>MKPFWIKIGPVYASITTLLTEKKAKITLPNDKSSKTTIADKTVKIAGGDKLTPKGKSAAKLAKTGAGKGISPGGEGAGDADDLDAWIKSRQLLKPDDQLELTEAELGEEITKVLTPTNTNLVLNFVVYSFKEGTFVKIPPAGDTVTIFQLAGECSGCCIIGILALDFVLAKPWCDGLDRRYWLIRNQDILDSGVQPD</sequence>
<dbReference type="AlphaFoldDB" id="A0A1B0BY95"/>
<name>A0A1B0BY95_9MUSC</name>
<reference evidence="1" key="2">
    <citation type="submission" date="2020-05" db="UniProtKB">
        <authorList>
            <consortium name="EnsemblMetazoa"/>
        </authorList>
    </citation>
    <scope>IDENTIFICATION</scope>
    <source>
        <strain evidence="1">IAEA</strain>
    </source>
</reference>
<proteinExistence type="predicted"/>